<protein>
    <submittedName>
        <fullName evidence="2">Uncharacterized protein</fullName>
    </submittedName>
</protein>
<proteinExistence type="predicted"/>
<sequence length="52" mass="5283">MRLSTLSAVVLALSGYVYACVDSGEFCETSGDCCGNQLCFKTGTGTAAGKVP</sequence>
<feature type="chain" id="PRO_5007859932" evidence="1">
    <location>
        <begin position="20"/>
        <end position="52"/>
    </location>
</feature>
<evidence type="ECO:0000313" key="2">
    <source>
        <dbReference type="EMBL" id="KZV94674.1"/>
    </source>
</evidence>
<feature type="signal peptide" evidence="1">
    <location>
        <begin position="1"/>
        <end position="19"/>
    </location>
</feature>
<organism evidence="2 3">
    <name type="scientific">Exidia glandulosa HHB12029</name>
    <dbReference type="NCBI Taxonomy" id="1314781"/>
    <lineage>
        <taxon>Eukaryota</taxon>
        <taxon>Fungi</taxon>
        <taxon>Dikarya</taxon>
        <taxon>Basidiomycota</taxon>
        <taxon>Agaricomycotina</taxon>
        <taxon>Agaricomycetes</taxon>
        <taxon>Auriculariales</taxon>
        <taxon>Exidiaceae</taxon>
        <taxon>Exidia</taxon>
    </lineage>
</organism>
<dbReference type="AlphaFoldDB" id="A0A165JD46"/>
<keyword evidence="1" id="KW-0732">Signal</keyword>
<dbReference type="Proteomes" id="UP000077266">
    <property type="component" value="Unassembled WGS sequence"/>
</dbReference>
<dbReference type="EMBL" id="KV425969">
    <property type="protein sequence ID" value="KZV94674.1"/>
    <property type="molecule type" value="Genomic_DNA"/>
</dbReference>
<dbReference type="InParanoid" id="A0A165JD46"/>
<accession>A0A165JD46</accession>
<evidence type="ECO:0000256" key="1">
    <source>
        <dbReference type="SAM" id="SignalP"/>
    </source>
</evidence>
<gene>
    <name evidence="2" type="ORF">EXIGLDRAFT_736558</name>
</gene>
<keyword evidence="3" id="KW-1185">Reference proteome</keyword>
<evidence type="ECO:0000313" key="3">
    <source>
        <dbReference type="Proteomes" id="UP000077266"/>
    </source>
</evidence>
<name>A0A165JD46_EXIGL</name>
<reference evidence="2 3" key="1">
    <citation type="journal article" date="2016" name="Mol. Biol. Evol.">
        <title>Comparative Genomics of Early-Diverging Mushroom-Forming Fungi Provides Insights into the Origins of Lignocellulose Decay Capabilities.</title>
        <authorList>
            <person name="Nagy L.G."/>
            <person name="Riley R."/>
            <person name="Tritt A."/>
            <person name="Adam C."/>
            <person name="Daum C."/>
            <person name="Floudas D."/>
            <person name="Sun H."/>
            <person name="Yadav J.S."/>
            <person name="Pangilinan J."/>
            <person name="Larsson K.H."/>
            <person name="Matsuura K."/>
            <person name="Barry K."/>
            <person name="Labutti K."/>
            <person name="Kuo R."/>
            <person name="Ohm R.A."/>
            <person name="Bhattacharya S.S."/>
            <person name="Shirouzu T."/>
            <person name="Yoshinaga Y."/>
            <person name="Martin F.M."/>
            <person name="Grigoriev I.V."/>
            <person name="Hibbett D.S."/>
        </authorList>
    </citation>
    <scope>NUCLEOTIDE SEQUENCE [LARGE SCALE GENOMIC DNA]</scope>
    <source>
        <strain evidence="2 3">HHB12029</strain>
    </source>
</reference>